<evidence type="ECO:0000313" key="5">
    <source>
        <dbReference type="Proteomes" id="UP001652581"/>
    </source>
</evidence>
<dbReference type="PROSITE" id="PS50102">
    <property type="entry name" value="RRM"/>
    <property type="match status" value="2"/>
</dbReference>
<feature type="domain" description="RRM" evidence="4">
    <location>
        <begin position="118"/>
        <end position="197"/>
    </location>
</feature>
<reference evidence="6" key="1">
    <citation type="submission" date="2025-08" db="UniProtKB">
        <authorList>
            <consortium name="RefSeq"/>
        </authorList>
    </citation>
    <scope>IDENTIFICATION</scope>
</reference>
<dbReference type="Pfam" id="PF00076">
    <property type="entry name" value="RRM_1"/>
    <property type="match status" value="2"/>
</dbReference>
<keyword evidence="3" id="KW-0694">RNA-binding</keyword>
<evidence type="ECO:0000256" key="1">
    <source>
        <dbReference type="ARBA" id="ARBA00004123"/>
    </source>
</evidence>
<dbReference type="RefSeq" id="XP_072812679.1">
    <property type="nucleotide sequence ID" value="XM_072956578.1"/>
</dbReference>
<dbReference type="InterPro" id="IPR000504">
    <property type="entry name" value="RRM_dom"/>
</dbReference>
<feature type="domain" description="RRM" evidence="4">
    <location>
        <begin position="33"/>
        <end position="110"/>
    </location>
</feature>
<dbReference type="SMART" id="SM00360">
    <property type="entry name" value="RRM"/>
    <property type="match status" value="2"/>
</dbReference>
<keyword evidence="2" id="KW-0539">Nucleus</keyword>
<keyword evidence="5" id="KW-1185">Reference proteome</keyword>
<gene>
    <name evidence="6" type="primary">LOC116277353</name>
</gene>
<dbReference type="InterPro" id="IPR012677">
    <property type="entry name" value="Nucleotide-bd_a/b_plait_sf"/>
</dbReference>
<proteinExistence type="predicted"/>
<dbReference type="GeneID" id="116277353"/>
<protein>
    <recommendedName>
        <fullName evidence="4">RRM domain-containing protein</fullName>
    </recommendedName>
</protein>
<accession>A0ABM5CVK0</accession>
<dbReference type="InterPro" id="IPR035979">
    <property type="entry name" value="RBD_domain_sf"/>
</dbReference>
<evidence type="ECO:0000256" key="2">
    <source>
        <dbReference type="ARBA" id="ARBA00023242"/>
    </source>
</evidence>
<name>A0ABM5CVK0_VICPA</name>
<dbReference type="Proteomes" id="UP001652581">
    <property type="component" value="Chromosome X"/>
</dbReference>
<organism evidence="5 6">
    <name type="scientific">Vicugna pacos</name>
    <name type="common">Alpaca</name>
    <name type="synonym">Lama pacos</name>
    <dbReference type="NCBI Taxonomy" id="30538"/>
    <lineage>
        <taxon>Eukaryota</taxon>
        <taxon>Metazoa</taxon>
        <taxon>Chordata</taxon>
        <taxon>Craniata</taxon>
        <taxon>Vertebrata</taxon>
        <taxon>Euteleostomi</taxon>
        <taxon>Mammalia</taxon>
        <taxon>Eutheria</taxon>
        <taxon>Laurasiatheria</taxon>
        <taxon>Artiodactyla</taxon>
        <taxon>Tylopoda</taxon>
        <taxon>Camelidae</taxon>
        <taxon>Vicugna</taxon>
    </lineage>
</organism>
<dbReference type="PANTHER" id="PTHR48033:SF14">
    <property type="entry name" value="MCG53108"/>
    <property type="match status" value="1"/>
</dbReference>
<evidence type="ECO:0000259" key="4">
    <source>
        <dbReference type="PROSITE" id="PS50102"/>
    </source>
</evidence>
<evidence type="ECO:0000256" key="3">
    <source>
        <dbReference type="PROSITE-ProRule" id="PRU00176"/>
    </source>
</evidence>
<dbReference type="PANTHER" id="PTHR48033">
    <property type="entry name" value="RNA-BINDING (RRM/RBD/RNP MOTIFS) FAMILY PROTEIN"/>
    <property type="match status" value="1"/>
</dbReference>
<evidence type="ECO:0000313" key="6">
    <source>
        <dbReference type="RefSeq" id="XP_072812679.1"/>
    </source>
</evidence>
<comment type="subcellular location">
    <subcellularLocation>
        <location evidence="1">Nucleus</location>
    </subcellularLocation>
</comment>
<dbReference type="SUPFAM" id="SSF54928">
    <property type="entry name" value="RNA-binding domain, RBD"/>
    <property type="match status" value="2"/>
</dbReference>
<dbReference type="Gene3D" id="3.30.70.330">
    <property type="match status" value="2"/>
</dbReference>
<sequence>MDAIGFAMSKINEIPQFPEGFRIEACKNQYNASKMFIGGISRSISKQALFEYLKQFGEILDFIIKIHPDTGITRGFGFVLFKDNATVEKVLQVKEHKVDGKMIDLKRAKALDSKFPYKKVFVGGLNPQLSEEKIREYFEAFGVIKSIELPMCPRTKERRAFCFITYTDETPVKKLLETRYHLVGSGQCEVKIAFSREQAKAKYKAERDGLFTRLGNGWGGTGSQANPNPCGRNPNPWGINPNPWGINPNPCGINPNPWGINPNPCGINPNPCTANPDPCGINPVPYGANPDLCGINPNPCGINPDLRGINADPRRANPDPCGINPVPYGANPDLCGINPNPCGINPDLRGINADPRRVNPDPCGINPDPCGINPSLFGINSSLFGINPDPWGAIASPCGASPNDFGASPNAFGASPNDFGASPNAFGASPNVFGAVGGGRSPSRVFVPVPFSANNEGFNFSDQMYGNVCNAYNDQPVFNTYGGEYFLGCTSGPQAFGNAFTNYNVQINQAAPYGSGYQGIYQPF</sequence>